<dbReference type="EMBL" id="KL142419">
    <property type="protein sequence ID" value="KDR66912.1"/>
    <property type="molecule type" value="Genomic_DNA"/>
</dbReference>
<evidence type="ECO:0000313" key="2">
    <source>
        <dbReference type="Proteomes" id="UP000027222"/>
    </source>
</evidence>
<dbReference type="HOGENOM" id="CLU_1796623_0_0_1"/>
<reference evidence="2" key="1">
    <citation type="journal article" date="2014" name="Proc. Natl. Acad. Sci. U.S.A.">
        <title>Extensive sampling of basidiomycete genomes demonstrates inadequacy of the white-rot/brown-rot paradigm for wood decay fungi.</title>
        <authorList>
            <person name="Riley R."/>
            <person name="Salamov A.A."/>
            <person name="Brown D.W."/>
            <person name="Nagy L.G."/>
            <person name="Floudas D."/>
            <person name="Held B.W."/>
            <person name="Levasseur A."/>
            <person name="Lombard V."/>
            <person name="Morin E."/>
            <person name="Otillar R."/>
            <person name="Lindquist E.A."/>
            <person name="Sun H."/>
            <person name="LaButti K.M."/>
            <person name="Schmutz J."/>
            <person name="Jabbour D."/>
            <person name="Luo H."/>
            <person name="Baker S.E."/>
            <person name="Pisabarro A.G."/>
            <person name="Walton J.D."/>
            <person name="Blanchette R.A."/>
            <person name="Henrissat B."/>
            <person name="Martin F."/>
            <person name="Cullen D."/>
            <person name="Hibbett D.S."/>
            <person name="Grigoriev I.V."/>
        </authorList>
    </citation>
    <scope>NUCLEOTIDE SEQUENCE [LARGE SCALE GENOMIC DNA]</scope>
    <source>
        <strain evidence="2">CBS 339.88</strain>
    </source>
</reference>
<gene>
    <name evidence="1" type="ORF">GALMADRAFT_1136387</name>
</gene>
<keyword evidence="2" id="KW-1185">Reference proteome</keyword>
<evidence type="ECO:0000313" key="1">
    <source>
        <dbReference type="EMBL" id="KDR66912.1"/>
    </source>
</evidence>
<protein>
    <submittedName>
        <fullName evidence="1">Uncharacterized protein</fullName>
    </submittedName>
</protein>
<name>A0A067SAF7_GALM3</name>
<dbReference type="AlphaFoldDB" id="A0A067SAF7"/>
<proteinExistence type="predicted"/>
<organism evidence="1 2">
    <name type="scientific">Galerina marginata (strain CBS 339.88)</name>
    <dbReference type="NCBI Taxonomy" id="685588"/>
    <lineage>
        <taxon>Eukaryota</taxon>
        <taxon>Fungi</taxon>
        <taxon>Dikarya</taxon>
        <taxon>Basidiomycota</taxon>
        <taxon>Agaricomycotina</taxon>
        <taxon>Agaricomycetes</taxon>
        <taxon>Agaricomycetidae</taxon>
        <taxon>Agaricales</taxon>
        <taxon>Agaricineae</taxon>
        <taxon>Strophariaceae</taxon>
        <taxon>Galerina</taxon>
    </lineage>
</organism>
<accession>A0A067SAF7</accession>
<dbReference type="Proteomes" id="UP000027222">
    <property type="component" value="Unassembled WGS sequence"/>
</dbReference>
<sequence length="144" mass="15960">MFASNFEYGDYHRLLNQKEVDGAFPDHWIGKSSLTLLSLTRRSTKPFDCLHYTIISPRIVPKGGVMQTATTSPRDCCDCGLLATNEDNFYPQPMILGFKDGFLRPGPIIKRQRSPSPLTACLHCKIVGLPGDAICDGPNRTGFI</sequence>